<evidence type="ECO:0000259" key="5">
    <source>
        <dbReference type="Pfam" id="PF03160"/>
    </source>
</evidence>
<accession>A0ABP9X508</accession>
<keyword evidence="2" id="KW-0677">Repeat</keyword>
<dbReference type="InterPro" id="IPR003644">
    <property type="entry name" value="Calx_beta"/>
</dbReference>
<keyword evidence="8" id="KW-1185">Reference proteome</keyword>
<proteinExistence type="predicted"/>
<protein>
    <recommendedName>
        <fullName evidence="9">Calx-beta domain-containing protein</fullName>
    </recommendedName>
</protein>
<dbReference type="RefSeq" id="WP_345724089.1">
    <property type="nucleotide sequence ID" value="NZ_BAABRU010000019.1"/>
</dbReference>
<evidence type="ECO:0000313" key="8">
    <source>
        <dbReference type="Proteomes" id="UP001428290"/>
    </source>
</evidence>
<gene>
    <name evidence="7" type="ORF">Hgul01_04311</name>
</gene>
<evidence type="ECO:0000313" key="7">
    <source>
        <dbReference type="EMBL" id="GAA5530492.1"/>
    </source>
</evidence>
<feature type="domain" description="Calx-beta" evidence="5">
    <location>
        <begin position="31"/>
        <end position="141"/>
    </location>
</feature>
<dbReference type="Gene3D" id="2.60.40.2030">
    <property type="match status" value="1"/>
</dbReference>
<feature type="domain" description="Peptidase C-terminal archaeal/bacterial" evidence="6">
    <location>
        <begin position="193"/>
        <end position="264"/>
    </location>
</feature>
<dbReference type="SUPFAM" id="SSF141072">
    <property type="entry name" value="CalX-like"/>
    <property type="match status" value="1"/>
</dbReference>
<keyword evidence="3" id="KW-0106">Calcium</keyword>
<reference evidence="7 8" key="1">
    <citation type="submission" date="2024-02" db="EMBL/GenBank/DDBJ databases">
        <title>Herpetosiphon gulosus NBRC 112829.</title>
        <authorList>
            <person name="Ichikawa N."/>
            <person name="Katano-Makiyama Y."/>
            <person name="Hidaka K."/>
        </authorList>
    </citation>
    <scope>NUCLEOTIDE SEQUENCE [LARGE SCALE GENOMIC DNA]</scope>
    <source>
        <strain evidence="7 8">NBRC 112829</strain>
    </source>
</reference>
<evidence type="ECO:0000256" key="3">
    <source>
        <dbReference type="ARBA" id="ARBA00022837"/>
    </source>
</evidence>
<dbReference type="SUPFAM" id="SSF89260">
    <property type="entry name" value="Collagen-binding domain"/>
    <property type="match status" value="1"/>
</dbReference>
<dbReference type="Pfam" id="PF03160">
    <property type="entry name" value="Calx-beta"/>
    <property type="match status" value="1"/>
</dbReference>
<dbReference type="EMBL" id="BAABRU010000019">
    <property type="protein sequence ID" value="GAA5530492.1"/>
    <property type="molecule type" value="Genomic_DNA"/>
</dbReference>
<dbReference type="Pfam" id="PF04151">
    <property type="entry name" value="PPC"/>
    <property type="match status" value="1"/>
</dbReference>
<dbReference type="Gene3D" id="2.60.120.380">
    <property type="match status" value="1"/>
</dbReference>
<comment type="caution">
    <text evidence="7">The sequence shown here is derived from an EMBL/GenBank/DDBJ whole genome shotgun (WGS) entry which is preliminary data.</text>
</comment>
<evidence type="ECO:0000259" key="6">
    <source>
        <dbReference type="Pfam" id="PF04151"/>
    </source>
</evidence>
<evidence type="ECO:0008006" key="9">
    <source>
        <dbReference type="Google" id="ProtNLM"/>
    </source>
</evidence>
<evidence type="ECO:0000256" key="2">
    <source>
        <dbReference type="ARBA" id="ARBA00022737"/>
    </source>
</evidence>
<evidence type="ECO:0000256" key="4">
    <source>
        <dbReference type="SAM" id="SignalP"/>
    </source>
</evidence>
<feature type="chain" id="PRO_5046493645" description="Calx-beta domain-containing protein" evidence="4">
    <location>
        <begin position="25"/>
        <end position="283"/>
    </location>
</feature>
<feature type="signal peptide" evidence="4">
    <location>
        <begin position="1"/>
        <end position="24"/>
    </location>
</feature>
<evidence type="ECO:0000256" key="1">
    <source>
        <dbReference type="ARBA" id="ARBA00022729"/>
    </source>
</evidence>
<name>A0ABP9X508_9CHLR</name>
<organism evidence="7 8">
    <name type="scientific">Herpetosiphon gulosus</name>
    <dbReference type="NCBI Taxonomy" id="1973496"/>
    <lineage>
        <taxon>Bacteria</taxon>
        <taxon>Bacillati</taxon>
        <taxon>Chloroflexota</taxon>
        <taxon>Chloroflexia</taxon>
        <taxon>Herpetosiphonales</taxon>
        <taxon>Herpetosiphonaceae</taxon>
        <taxon>Herpetosiphon</taxon>
    </lineage>
</organism>
<dbReference type="InterPro" id="IPR038081">
    <property type="entry name" value="CalX-like_sf"/>
</dbReference>
<sequence length="283" mass="31212">MLRWSRFILMFLFIQHMLITSSFASPEAPQAITVSWQTTKVSTTEGVSVWLAVVVNGADPSANVDIDLRYNTQGVTAAAGSDYAGSMGNNFNISGQTRVRLIRIEIYYNNYYENHETFLVQLNSRTSGIDVVGEAKAEVTISRSRQFGGMVGNLQSCLNSSGTANDLPVTAGMINPNGGWCDNHFINAPAQASDYYYFIAPKNGRVDIDLLNTTPDQHDYNLYLYVHNGGNDYTFMQQSTNAGQQAEGISASISAGARYLIRVYFVSKTGNKDPYYRLKANVP</sequence>
<dbReference type="InterPro" id="IPR007280">
    <property type="entry name" value="Peptidase_C_arc/bac"/>
</dbReference>
<dbReference type="Proteomes" id="UP001428290">
    <property type="component" value="Unassembled WGS sequence"/>
</dbReference>
<keyword evidence="1 4" id="KW-0732">Signal</keyword>